<evidence type="ECO:0000313" key="1">
    <source>
        <dbReference type="EMBL" id="SHN30944.1"/>
    </source>
</evidence>
<name>A0A1M7QIS7_9BACT</name>
<evidence type="ECO:0000313" key="2">
    <source>
        <dbReference type="Proteomes" id="UP000184513"/>
    </source>
</evidence>
<protein>
    <submittedName>
        <fullName evidence="1">Uncharacterized protein</fullName>
    </submittedName>
</protein>
<gene>
    <name evidence="1" type="ORF">SAMN04488057_118100</name>
</gene>
<dbReference type="AlphaFoldDB" id="A0A1M7QIS7"/>
<accession>A0A1M7QIS7</accession>
<dbReference type="EMBL" id="FRCY01000018">
    <property type="protein sequence ID" value="SHN30944.1"/>
    <property type="molecule type" value="Genomic_DNA"/>
</dbReference>
<proteinExistence type="predicted"/>
<organism evidence="1 2">
    <name type="scientific">Cyclobacterium lianum</name>
    <dbReference type="NCBI Taxonomy" id="388280"/>
    <lineage>
        <taxon>Bacteria</taxon>
        <taxon>Pseudomonadati</taxon>
        <taxon>Bacteroidota</taxon>
        <taxon>Cytophagia</taxon>
        <taxon>Cytophagales</taxon>
        <taxon>Cyclobacteriaceae</taxon>
        <taxon>Cyclobacterium</taxon>
    </lineage>
</organism>
<keyword evidence="2" id="KW-1185">Reference proteome</keyword>
<dbReference type="Proteomes" id="UP000184513">
    <property type="component" value="Unassembled WGS sequence"/>
</dbReference>
<sequence length="41" mass="4664">MLFQGMGYFLLKMNVIGLISVLPDSWRQYGYSTSIALAKFC</sequence>
<reference evidence="1 2" key="1">
    <citation type="submission" date="2016-11" db="EMBL/GenBank/DDBJ databases">
        <authorList>
            <person name="Jaros S."/>
            <person name="Januszkiewicz K."/>
            <person name="Wedrychowicz H."/>
        </authorList>
    </citation>
    <scope>NUCLEOTIDE SEQUENCE [LARGE SCALE GENOMIC DNA]</scope>
    <source>
        <strain evidence="1 2">CGMCC 1.6102</strain>
    </source>
</reference>